<evidence type="ECO:0000256" key="6">
    <source>
        <dbReference type="ARBA" id="ARBA00047941"/>
    </source>
</evidence>
<keyword evidence="1 10" id="KW-0808">Transferase</keyword>
<dbReference type="HOGENOM" id="CLU_052868_4_1_1"/>
<dbReference type="PANTHER" id="PTHR43675:SF8">
    <property type="entry name" value="ARSENITE METHYLTRANSFERASE"/>
    <property type="match status" value="1"/>
</dbReference>
<keyword evidence="10" id="KW-0489">Methyltransferase</keyword>
<comment type="similarity">
    <text evidence="3">Belongs to the methyltransferase superfamily. Arsenite methyltransferase family.</text>
</comment>
<dbReference type="EC" id="2.1.1.137" evidence="4"/>
<sequence>MPMMESTEALKSIVHHAYSQTARALPEASSTELGHFNRISSAFGYTGRALELIQGASMGLGCGNPVATANIRPGEVVVDLGCGGGMDVMLASLKTGHSGKVYGIDMSEKAVIVSKQVDTHPLPPDTVDYIVSNCVLNLVPGDEK</sequence>
<comment type="catalytic activity">
    <reaction evidence="6">
        <text>arsenic triglutathione + [thioredoxin]-dithiol + S-adenosyl-L-methionine + 2 H2O = methylarsonous acid + [thioredoxin]-disulfide + 3 glutathione + S-adenosyl-L-homocysteine + H(+)</text>
        <dbReference type="Rhea" id="RHEA:69460"/>
        <dbReference type="Rhea" id="RHEA-COMP:10698"/>
        <dbReference type="Rhea" id="RHEA-COMP:10700"/>
        <dbReference type="ChEBI" id="CHEBI:15377"/>
        <dbReference type="ChEBI" id="CHEBI:15378"/>
        <dbReference type="ChEBI" id="CHEBI:17826"/>
        <dbReference type="ChEBI" id="CHEBI:29950"/>
        <dbReference type="ChEBI" id="CHEBI:50058"/>
        <dbReference type="ChEBI" id="CHEBI:57856"/>
        <dbReference type="ChEBI" id="CHEBI:57925"/>
        <dbReference type="ChEBI" id="CHEBI:59789"/>
        <dbReference type="ChEBI" id="CHEBI:183640"/>
        <dbReference type="EC" id="2.1.1.137"/>
    </reaction>
</comment>
<evidence type="ECO:0000256" key="5">
    <source>
        <dbReference type="ARBA" id="ARBA00034545"/>
    </source>
</evidence>
<dbReference type="GO" id="GO:0030791">
    <property type="term" value="F:arsenite methyltransferase activity"/>
    <property type="evidence" value="ECO:0007669"/>
    <property type="project" value="UniProtKB-EC"/>
</dbReference>
<protein>
    <recommendedName>
        <fullName evidence="5">Arsenite methyltransferase</fullName>
        <ecNumber evidence="4">2.1.1.137</ecNumber>
    </recommendedName>
</protein>
<evidence type="ECO:0000256" key="4">
    <source>
        <dbReference type="ARBA" id="ARBA00034521"/>
    </source>
</evidence>
<feature type="domain" description="Methyltransferase" evidence="9">
    <location>
        <begin position="73"/>
        <end position="140"/>
    </location>
</feature>
<reference evidence="10 11" key="1">
    <citation type="journal article" date="2013" name="J. Biotechnol.">
        <title>Establishment and interpretation of the genome sequence of the phytopathogenic fungus Rhizoctonia solani AG1-IB isolate 7/3/14.</title>
        <authorList>
            <person name="Wibberg D.W."/>
            <person name="Jelonek L.J."/>
            <person name="Rupp O.R."/>
            <person name="Hennig M.H."/>
            <person name="Eikmeyer F.E."/>
            <person name="Goesmann A.G."/>
            <person name="Hartmann A.H."/>
            <person name="Borriss R.B."/>
            <person name="Grosch R.G."/>
            <person name="Puehler A.P."/>
            <person name="Schlueter A.S."/>
        </authorList>
    </citation>
    <scope>NUCLEOTIDE SEQUENCE [LARGE SCALE GENOMIC DNA]</scope>
    <source>
        <strain evidence="11">AG1-IB / isolate 7/3/14</strain>
    </source>
</reference>
<evidence type="ECO:0000313" key="11">
    <source>
        <dbReference type="Proteomes" id="UP000012065"/>
    </source>
</evidence>
<dbReference type="AlphaFoldDB" id="M5C5E5"/>
<dbReference type="EMBL" id="CAOJ01014216">
    <property type="protein sequence ID" value="CCO35188.1"/>
    <property type="molecule type" value="Genomic_DNA"/>
</dbReference>
<comment type="catalytic activity">
    <reaction evidence="8">
        <text>arsenic triglutathione + 3 [thioredoxin]-dithiol + 3 S-adenosyl-L-methionine = trimethylarsine + 3 [thioredoxin]-disulfide + 3 glutathione + 3 S-adenosyl-L-homocysteine + 3 H(+)</text>
        <dbReference type="Rhea" id="RHEA:69432"/>
        <dbReference type="Rhea" id="RHEA-COMP:10698"/>
        <dbReference type="Rhea" id="RHEA-COMP:10700"/>
        <dbReference type="ChEBI" id="CHEBI:15378"/>
        <dbReference type="ChEBI" id="CHEBI:27130"/>
        <dbReference type="ChEBI" id="CHEBI:29950"/>
        <dbReference type="ChEBI" id="CHEBI:50058"/>
        <dbReference type="ChEBI" id="CHEBI:57856"/>
        <dbReference type="ChEBI" id="CHEBI:57925"/>
        <dbReference type="ChEBI" id="CHEBI:59789"/>
        <dbReference type="ChEBI" id="CHEBI:183640"/>
        <dbReference type="EC" id="2.1.1.137"/>
    </reaction>
</comment>
<keyword evidence="2" id="KW-0949">S-adenosyl-L-methionine</keyword>
<evidence type="ECO:0000256" key="7">
    <source>
        <dbReference type="ARBA" id="ARBA00047943"/>
    </source>
</evidence>
<evidence type="ECO:0000259" key="9">
    <source>
        <dbReference type="Pfam" id="PF13847"/>
    </source>
</evidence>
<dbReference type="InterPro" id="IPR029063">
    <property type="entry name" value="SAM-dependent_MTases_sf"/>
</dbReference>
<dbReference type="Pfam" id="PF13847">
    <property type="entry name" value="Methyltransf_31"/>
    <property type="match status" value="1"/>
</dbReference>
<dbReference type="InterPro" id="IPR026669">
    <property type="entry name" value="Arsenite_MeTrfase-like"/>
</dbReference>
<evidence type="ECO:0000256" key="1">
    <source>
        <dbReference type="ARBA" id="ARBA00022679"/>
    </source>
</evidence>
<comment type="catalytic activity">
    <reaction evidence="7">
        <text>arsenic triglutathione + 2 [thioredoxin]-dithiol + 2 S-adenosyl-L-methionine + H2O = dimethylarsinous acid + 2 [thioredoxin]-disulfide + 3 glutathione + 2 S-adenosyl-L-homocysteine + 2 H(+)</text>
        <dbReference type="Rhea" id="RHEA:69464"/>
        <dbReference type="Rhea" id="RHEA-COMP:10698"/>
        <dbReference type="Rhea" id="RHEA-COMP:10700"/>
        <dbReference type="ChEBI" id="CHEBI:15377"/>
        <dbReference type="ChEBI" id="CHEBI:15378"/>
        <dbReference type="ChEBI" id="CHEBI:23808"/>
        <dbReference type="ChEBI" id="CHEBI:29950"/>
        <dbReference type="ChEBI" id="CHEBI:50058"/>
        <dbReference type="ChEBI" id="CHEBI:57856"/>
        <dbReference type="ChEBI" id="CHEBI:57925"/>
        <dbReference type="ChEBI" id="CHEBI:59789"/>
        <dbReference type="ChEBI" id="CHEBI:183640"/>
        <dbReference type="EC" id="2.1.1.137"/>
    </reaction>
</comment>
<gene>
    <name evidence="10" type="primary">arsM</name>
    <name evidence="10" type="ORF">BN14_09303</name>
</gene>
<accession>M5C5E5</accession>
<evidence type="ECO:0000256" key="2">
    <source>
        <dbReference type="ARBA" id="ARBA00022691"/>
    </source>
</evidence>
<organism evidence="10 11">
    <name type="scientific">Thanatephorus cucumeris (strain AG1-IB / isolate 7/3/14)</name>
    <name type="common">Lettuce bottom rot fungus</name>
    <name type="synonym">Rhizoctonia solani</name>
    <dbReference type="NCBI Taxonomy" id="1108050"/>
    <lineage>
        <taxon>Eukaryota</taxon>
        <taxon>Fungi</taxon>
        <taxon>Dikarya</taxon>
        <taxon>Basidiomycota</taxon>
        <taxon>Agaricomycotina</taxon>
        <taxon>Agaricomycetes</taxon>
        <taxon>Cantharellales</taxon>
        <taxon>Ceratobasidiaceae</taxon>
        <taxon>Rhizoctonia</taxon>
        <taxon>Rhizoctonia solani AG-1</taxon>
    </lineage>
</organism>
<proteinExistence type="inferred from homology"/>
<dbReference type="Gene3D" id="3.40.50.150">
    <property type="entry name" value="Vaccinia Virus protein VP39"/>
    <property type="match status" value="1"/>
</dbReference>
<evidence type="ECO:0000256" key="3">
    <source>
        <dbReference type="ARBA" id="ARBA00034487"/>
    </source>
</evidence>
<evidence type="ECO:0000313" key="10">
    <source>
        <dbReference type="EMBL" id="CCO35188.1"/>
    </source>
</evidence>
<evidence type="ECO:0000256" key="8">
    <source>
        <dbReference type="ARBA" id="ARBA00048428"/>
    </source>
</evidence>
<dbReference type="PANTHER" id="PTHR43675">
    <property type="entry name" value="ARSENITE METHYLTRANSFERASE"/>
    <property type="match status" value="1"/>
</dbReference>
<name>M5C5E5_THACB</name>
<dbReference type="CDD" id="cd02440">
    <property type="entry name" value="AdoMet_MTases"/>
    <property type="match status" value="1"/>
</dbReference>
<dbReference type="Proteomes" id="UP000012065">
    <property type="component" value="Unassembled WGS sequence"/>
</dbReference>
<dbReference type="GO" id="GO:0032259">
    <property type="term" value="P:methylation"/>
    <property type="evidence" value="ECO:0007669"/>
    <property type="project" value="UniProtKB-KW"/>
</dbReference>
<comment type="caution">
    <text evidence="10">The sequence shown here is derived from an EMBL/GenBank/DDBJ whole genome shotgun (WGS) entry which is preliminary data.</text>
</comment>
<dbReference type="InterPro" id="IPR025714">
    <property type="entry name" value="Methyltranfer_dom"/>
</dbReference>
<dbReference type="SUPFAM" id="SSF53335">
    <property type="entry name" value="S-adenosyl-L-methionine-dependent methyltransferases"/>
    <property type="match status" value="1"/>
</dbReference>